<keyword evidence="2" id="KW-1185">Reference proteome</keyword>
<name>A0ACB7F658_NIBAL</name>
<evidence type="ECO:0000313" key="1">
    <source>
        <dbReference type="EMBL" id="KAG8009657.1"/>
    </source>
</evidence>
<evidence type="ECO:0000313" key="2">
    <source>
        <dbReference type="Proteomes" id="UP000805704"/>
    </source>
</evidence>
<accession>A0ACB7F658</accession>
<sequence length="701" mass="75611">MEANGTFHGLKTPPPSALLTEERRGGEEDAALDRHNNPPQKLHTLQLRERQRRLIHSLCSRAAPVKVEKVSVLSTTHLQEVLRCAPPAAPPMSKFSVYQPFTPTDQSESQTELYTTQVNSDGQRGRDGGNQRRSPLDVIMNQIRRKRTASDRKPLGRLLSRTSDRTGIPEDGEAEGKEERGHGSGCVAEAVESERDVGWGRVCVFLQRLGKKADSRSLSLAHCDLTATDLLELGGCRYSDPDSTLLQFLPQLQEVDVSWNELIGGCLKALTSHLQHVGGIRVLRLCSCRLSANDIAALGEALSCMPLLEILDLSWNSGVGGGALQSLLGNFHPPLRELHLVACQLTAADATLLGGVVSALPTLCVLDVSCNPQLTQEADVSGFTELASSLSHAASVTTLRLHACGLTPDSLEALGGSLRCLPSVRELDLSCNKSLAGGLNRLTAHLAHLTHLESLDLHLCCLTRTDLEALIQVLPSLTALTDLNVSSNKETGGVVHSMVSALPLTQMRRLPLSSCSLNEESFTALALAVPYLRFVDVSWCKVVGGRLALLLDALQPSVILELRLSSCELTTDDLRHLAAVCRRGCLSSLRVLDLSYNGSVGDEGWSGLFAAGGLSSLADVDLSLSPSTSAPCSAWLPPLLSALPQLPALTRLAVQRWTVGSQDRKKLSHCLRKRSVLLEWDPPQKDAALLFKATNQDSPEE</sequence>
<dbReference type="Proteomes" id="UP000805704">
    <property type="component" value="Chromosome 17"/>
</dbReference>
<reference evidence="1" key="1">
    <citation type="submission" date="2020-04" db="EMBL/GenBank/DDBJ databases">
        <title>A chromosome-scale assembly and high-density genetic map of the yellow drum (Nibea albiflora) genome.</title>
        <authorList>
            <person name="Xu D."/>
            <person name="Zhang W."/>
            <person name="Chen R."/>
            <person name="Tan P."/>
            <person name="Wang L."/>
            <person name="Song H."/>
            <person name="Tian L."/>
            <person name="Zhu Q."/>
            <person name="Wang B."/>
        </authorList>
    </citation>
    <scope>NUCLEOTIDE SEQUENCE</scope>
    <source>
        <strain evidence="1">ZJHYS-2018</strain>
    </source>
</reference>
<dbReference type="EMBL" id="CM024805">
    <property type="protein sequence ID" value="KAG8009657.1"/>
    <property type="molecule type" value="Genomic_DNA"/>
</dbReference>
<protein>
    <submittedName>
        <fullName evidence="1">Leucine-rich repeat-containing protein 31</fullName>
    </submittedName>
</protein>
<gene>
    <name evidence="1" type="primary">LRRC31</name>
    <name evidence="1" type="ORF">GBF38_018038</name>
</gene>
<comment type="caution">
    <text evidence="1">The sequence shown here is derived from an EMBL/GenBank/DDBJ whole genome shotgun (WGS) entry which is preliminary data.</text>
</comment>
<proteinExistence type="predicted"/>
<organism evidence="1 2">
    <name type="scientific">Nibea albiflora</name>
    <name type="common">Yellow drum</name>
    <name type="synonym">Corvina albiflora</name>
    <dbReference type="NCBI Taxonomy" id="240163"/>
    <lineage>
        <taxon>Eukaryota</taxon>
        <taxon>Metazoa</taxon>
        <taxon>Chordata</taxon>
        <taxon>Craniata</taxon>
        <taxon>Vertebrata</taxon>
        <taxon>Euteleostomi</taxon>
        <taxon>Actinopterygii</taxon>
        <taxon>Neopterygii</taxon>
        <taxon>Teleostei</taxon>
        <taxon>Neoteleostei</taxon>
        <taxon>Acanthomorphata</taxon>
        <taxon>Eupercaria</taxon>
        <taxon>Sciaenidae</taxon>
        <taxon>Nibea</taxon>
    </lineage>
</organism>